<sequence length="101" mass="11343">MKINGFVPNNEIFTKMSVGQENKIETSSNNTFGNVLKGELDKVNESQIASEDITERFIKGEDIDVHNVMVAGEEAKLSLQLAVQVRNKLVEAYQEISRMQL</sequence>
<evidence type="ECO:0000256" key="5">
    <source>
        <dbReference type="NCBIfam" id="TIGR00205"/>
    </source>
</evidence>
<keyword evidence="3 4" id="KW-0975">Bacterial flagellum</keyword>
<gene>
    <name evidence="4" type="primary">fliE</name>
    <name evidence="6" type="ORF">SAMN04488528_100213</name>
</gene>
<evidence type="ECO:0000256" key="3">
    <source>
        <dbReference type="ARBA" id="ARBA00023143"/>
    </source>
</evidence>
<dbReference type="AlphaFoldDB" id="A0A1I0VDR8"/>
<accession>A0A1I0VDR8</accession>
<evidence type="ECO:0000256" key="2">
    <source>
        <dbReference type="ARBA" id="ARBA00009272"/>
    </source>
</evidence>
<dbReference type="Proteomes" id="UP000198619">
    <property type="component" value="Unassembled WGS sequence"/>
</dbReference>
<evidence type="ECO:0000313" key="6">
    <source>
        <dbReference type="EMBL" id="SFA74589.1"/>
    </source>
</evidence>
<dbReference type="PRINTS" id="PR01006">
    <property type="entry name" value="FLGHOOKFLIE"/>
</dbReference>
<dbReference type="GO" id="GO:0071973">
    <property type="term" value="P:bacterial-type flagellum-dependent cell motility"/>
    <property type="evidence" value="ECO:0007669"/>
    <property type="project" value="InterPro"/>
</dbReference>
<dbReference type="STRING" id="84698.SAMN04488528_100213"/>
<keyword evidence="6" id="KW-0969">Cilium</keyword>
<keyword evidence="6" id="KW-0966">Cell projection</keyword>
<protein>
    <recommendedName>
        <fullName evidence="4 5">Flagellar hook-basal body complex protein FliE</fullName>
    </recommendedName>
</protein>
<reference evidence="6 7" key="1">
    <citation type="submission" date="2016-10" db="EMBL/GenBank/DDBJ databases">
        <authorList>
            <person name="de Groot N.N."/>
        </authorList>
    </citation>
    <scope>NUCLEOTIDE SEQUENCE [LARGE SCALE GENOMIC DNA]</scope>
    <source>
        <strain evidence="6 7">DSM 12271</strain>
    </source>
</reference>
<evidence type="ECO:0000313" key="7">
    <source>
        <dbReference type="Proteomes" id="UP000198619"/>
    </source>
</evidence>
<keyword evidence="6" id="KW-0282">Flagellum</keyword>
<dbReference type="GO" id="GO:0005198">
    <property type="term" value="F:structural molecule activity"/>
    <property type="evidence" value="ECO:0007669"/>
    <property type="project" value="UniProtKB-UniRule"/>
</dbReference>
<name>A0A1I0VDR8_9CLOT</name>
<comment type="similarity">
    <text evidence="2 4">Belongs to the FliE family.</text>
</comment>
<dbReference type="NCBIfam" id="TIGR00205">
    <property type="entry name" value="fliE"/>
    <property type="match status" value="1"/>
</dbReference>
<dbReference type="HAMAP" id="MF_00724">
    <property type="entry name" value="FliE"/>
    <property type="match status" value="1"/>
</dbReference>
<dbReference type="PANTHER" id="PTHR34653:SF1">
    <property type="entry name" value="FLAGELLAR HOOK-BASAL BODY COMPLEX PROTEIN FLIE"/>
    <property type="match status" value="1"/>
</dbReference>
<dbReference type="RefSeq" id="WP_090038027.1">
    <property type="nucleotide sequence ID" value="NZ_FOKI01000002.1"/>
</dbReference>
<organism evidence="6 7">
    <name type="scientific">Clostridium frigidicarnis</name>
    <dbReference type="NCBI Taxonomy" id="84698"/>
    <lineage>
        <taxon>Bacteria</taxon>
        <taxon>Bacillati</taxon>
        <taxon>Bacillota</taxon>
        <taxon>Clostridia</taxon>
        <taxon>Eubacteriales</taxon>
        <taxon>Clostridiaceae</taxon>
        <taxon>Clostridium</taxon>
    </lineage>
</organism>
<dbReference type="GO" id="GO:0009425">
    <property type="term" value="C:bacterial-type flagellum basal body"/>
    <property type="evidence" value="ECO:0007669"/>
    <property type="project" value="UniProtKB-SubCell"/>
</dbReference>
<dbReference type="OrthoDB" id="9812413at2"/>
<evidence type="ECO:0000256" key="4">
    <source>
        <dbReference type="HAMAP-Rule" id="MF_00724"/>
    </source>
</evidence>
<dbReference type="InterPro" id="IPR001624">
    <property type="entry name" value="FliE"/>
</dbReference>
<evidence type="ECO:0000256" key="1">
    <source>
        <dbReference type="ARBA" id="ARBA00004117"/>
    </source>
</evidence>
<keyword evidence="7" id="KW-1185">Reference proteome</keyword>
<proteinExistence type="inferred from homology"/>
<dbReference type="Pfam" id="PF02049">
    <property type="entry name" value="FliE"/>
    <property type="match status" value="1"/>
</dbReference>
<dbReference type="GO" id="GO:0003774">
    <property type="term" value="F:cytoskeletal motor activity"/>
    <property type="evidence" value="ECO:0007669"/>
    <property type="project" value="InterPro"/>
</dbReference>
<dbReference type="PANTHER" id="PTHR34653">
    <property type="match status" value="1"/>
</dbReference>
<comment type="subcellular location">
    <subcellularLocation>
        <location evidence="1 4">Bacterial flagellum basal body</location>
    </subcellularLocation>
</comment>
<dbReference type="EMBL" id="FOKI01000002">
    <property type="protein sequence ID" value="SFA74589.1"/>
    <property type="molecule type" value="Genomic_DNA"/>
</dbReference>